<sequence length="196" mass="23272">MEEKGKIICKRVMQSPYNIELESLDQVKTSSILKAFLEIIFLDKSNKFFLFKHDEIIDSLEHNELSALILIRTIHYEKFYKHIPIIASLKKVNFVLIEQNYFNTSEFNDIPDTSHIGIRSLKNKNDDSISINEKIKHLVFLVNSYYKPINIPYLFSDPNYVNTKFKVEKINSKKYIKKLSRKEKKKIRKLQKKNNI</sequence>
<dbReference type="EMBL" id="LN835302">
    <property type="protein sequence ID" value="CRG99494.1"/>
    <property type="molecule type" value="Genomic_DNA"/>
</dbReference>
<organism evidence="1 2">
    <name type="scientific">Plasmodium relictum</name>
    <dbReference type="NCBI Taxonomy" id="85471"/>
    <lineage>
        <taxon>Eukaryota</taxon>
        <taxon>Sar</taxon>
        <taxon>Alveolata</taxon>
        <taxon>Apicomplexa</taxon>
        <taxon>Aconoidasida</taxon>
        <taxon>Haemosporida</taxon>
        <taxon>Plasmodiidae</taxon>
        <taxon>Plasmodium</taxon>
        <taxon>Plasmodium (Haemamoeba)</taxon>
    </lineage>
</organism>
<keyword evidence="2" id="KW-1185">Reference proteome</keyword>
<dbReference type="RefSeq" id="XP_028532500.1">
    <property type="nucleotide sequence ID" value="XM_028675963.1"/>
</dbReference>
<proteinExistence type="predicted"/>
<accession>A0A1J1H3L9</accession>
<evidence type="ECO:0000313" key="1">
    <source>
        <dbReference type="EMBL" id="CRG99494.1"/>
    </source>
</evidence>
<dbReference type="GeneID" id="39735596"/>
<gene>
    <name evidence="1" type="ORF">PRELSG_0725900</name>
</gene>
<protein>
    <submittedName>
        <fullName evidence="1">Uncharacterized protein</fullName>
    </submittedName>
</protein>
<dbReference type="AlphaFoldDB" id="A0A1J1H3L9"/>
<evidence type="ECO:0000313" key="2">
    <source>
        <dbReference type="Proteomes" id="UP000220158"/>
    </source>
</evidence>
<dbReference type="Proteomes" id="UP000220158">
    <property type="component" value="Chromosome 7"/>
</dbReference>
<dbReference type="VEuPathDB" id="PlasmoDB:PRELSG_0725900"/>
<reference evidence="1 2" key="1">
    <citation type="submission" date="2015-04" db="EMBL/GenBank/DDBJ databases">
        <authorList>
            <consortium name="Pathogen Informatics"/>
        </authorList>
    </citation>
    <scope>NUCLEOTIDE SEQUENCE [LARGE SCALE GENOMIC DNA]</scope>
    <source>
        <strain evidence="1 2">SGS1</strain>
    </source>
</reference>
<dbReference type="KEGG" id="prel:PRELSG_0725900"/>
<dbReference type="OrthoDB" id="375017at2759"/>
<name>A0A1J1H3L9_PLARL</name>